<dbReference type="SUPFAM" id="SSF56176">
    <property type="entry name" value="FAD-binding/transporter-associated domain-like"/>
    <property type="match status" value="1"/>
</dbReference>
<dbReference type="InterPro" id="IPR016169">
    <property type="entry name" value="FAD-bd_PCMH_sub2"/>
</dbReference>
<evidence type="ECO:0000313" key="8">
    <source>
        <dbReference type="EMBL" id="MDT0456589.1"/>
    </source>
</evidence>
<comment type="cofactor">
    <cofactor evidence="1">
        <name>FAD</name>
        <dbReference type="ChEBI" id="CHEBI:57692"/>
    </cofactor>
</comment>
<dbReference type="Gene3D" id="3.30.43.10">
    <property type="entry name" value="Uridine Diphospho-n-acetylenolpyruvylglucosamine Reductase, domain 2"/>
    <property type="match status" value="1"/>
</dbReference>
<comment type="similarity">
    <text evidence="2">Belongs to the oxygen-dependent FAD-linked oxidoreductase family.</text>
</comment>
<dbReference type="InterPro" id="IPR016167">
    <property type="entry name" value="FAD-bd_PCMH_sub1"/>
</dbReference>
<accession>A0ABU2T7I4</accession>
<dbReference type="EMBL" id="JAVRFE010000014">
    <property type="protein sequence ID" value="MDT0456589.1"/>
    <property type="molecule type" value="Genomic_DNA"/>
</dbReference>
<gene>
    <name evidence="8" type="ORF">RM550_12730</name>
</gene>
<feature type="region of interest" description="Disordered" evidence="6">
    <location>
        <begin position="1"/>
        <end position="21"/>
    </location>
</feature>
<dbReference type="InterPro" id="IPR012951">
    <property type="entry name" value="BBE"/>
</dbReference>
<name>A0ABU2T7I4_9ACTN</name>
<dbReference type="Pfam" id="PF08031">
    <property type="entry name" value="BBE"/>
    <property type="match status" value="1"/>
</dbReference>
<dbReference type="Pfam" id="PF01565">
    <property type="entry name" value="FAD_binding_4"/>
    <property type="match status" value="1"/>
</dbReference>
<dbReference type="Gene3D" id="3.40.462.20">
    <property type="match status" value="1"/>
</dbReference>
<keyword evidence="3" id="KW-0285">Flavoprotein</keyword>
<evidence type="ECO:0000256" key="5">
    <source>
        <dbReference type="ARBA" id="ARBA00023002"/>
    </source>
</evidence>
<dbReference type="InterPro" id="IPR016164">
    <property type="entry name" value="FAD-linked_Oxase-like_C"/>
</dbReference>
<sequence>MCPREPAAAEGGFPGTPVTRGEAGYEAARSAAVWNERRPQRFPEVIVRAAREADVAHAVTYARTRGLRISMYSGGHNWSGSPLRDRGLLLDLSALRECHVAPASGDAPATATVEPAATGRELVAFLTPRDLAFPVGHCPTVAVGGFLLSGGLGWNSRAWGASCADVLEIRAVTADGRTVTCSETENPDLFWAARGAGPGFCAVVTRFRLALHPHPASIMTTSLTFPLTEVARVTRWAERTARGLPPYVETAFVLTPSGPRAAGAPAGPRITVTATAFASAHSEALQALEPFACCPFGELATGRQPAAPTSFAALHEGAMSAWPPAHRYAADTLWSPDGYATQLTRIADAVAGAPSGKSLVLSPVLPVSEHPALLRNMAFAPLGESYLVCYAIWEDPAEDEAQMRWLRGAMAAADPQGDGFRYIAETDLEADAARARRSYAPAAWDRLQEIKAQWDPDNLFHSYLAP</sequence>
<evidence type="ECO:0000256" key="3">
    <source>
        <dbReference type="ARBA" id="ARBA00022630"/>
    </source>
</evidence>
<dbReference type="PROSITE" id="PS51387">
    <property type="entry name" value="FAD_PCMH"/>
    <property type="match status" value="1"/>
</dbReference>
<comment type="caution">
    <text evidence="8">The sequence shown here is derived from an EMBL/GenBank/DDBJ whole genome shotgun (WGS) entry which is preliminary data.</text>
</comment>
<dbReference type="RefSeq" id="WP_311623788.1">
    <property type="nucleotide sequence ID" value="NZ_JAVRFE010000014.1"/>
</dbReference>
<dbReference type="PROSITE" id="PS00862">
    <property type="entry name" value="OX2_COVAL_FAD"/>
    <property type="match status" value="1"/>
</dbReference>
<feature type="domain" description="FAD-binding PCMH-type" evidence="7">
    <location>
        <begin position="37"/>
        <end position="214"/>
    </location>
</feature>
<dbReference type="InterPro" id="IPR016166">
    <property type="entry name" value="FAD-bd_PCMH"/>
</dbReference>
<dbReference type="Gene3D" id="3.30.465.10">
    <property type="match status" value="1"/>
</dbReference>
<organism evidence="8 9">
    <name type="scientific">Streptomyces mooreae</name>
    <dbReference type="NCBI Taxonomy" id="3075523"/>
    <lineage>
        <taxon>Bacteria</taxon>
        <taxon>Bacillati</taxon>
        <taxon>Actinomycetota</taxon>
        <taxon>Actinomycetes</taxon>
        <taxon>Kitasatosporales</taxon>
        <taxon>Streptomycetaceae</taxon>
        <taxon>Streptomyces</taxon>
    </lineage>
</organism>
<proteinExistence type="inferred from homology"/>
<evidence type="ECO:0000256" key="4">
    <source>
        <dbReference type="ARBA" id="ARBA00022827"/>
    </source>
</evidence>
<keyword evidence="9" id="KW-1185">Reference proteome</keyword>
<dbReference type="InterPro" id="IPR050416">
    <property type="entry name" value="FAD-linked_Oxidoreductase"/>
</dbReference>
<dbReference type="PANTHER" id="PTHR42973">
    <property type="entry name" value="BINDING OXIDOREDUCTASE, PUTATIVE (AFU_ORTHOLOGUE AFUA_1G17690)-RELATED"/>
    <property type="match status" value="1"/>
</dbReference>
<evidence type="ECO:0000256" key="1">
    <source>
        <dbReference type="ARBA" id="ARBA00001974"/>
    </source>
</evidence>
<evidence type="ECO:0000259" key="7">
    <source>
        <dbReference type="PROSITE" id="PS51387"/>
    </source>
</evidence>
<dbReference type="Proteomes" id="UP001180551">
    <property type="component" value="Unassembled WGS sequence"/>
</dbReference>
<dbReference type="PANTHER" id="PTHR42973:SF39">
    <property type="entry name" value="FAD-BINDING PCMH-TYPE DOMAIN-CONTAINING PROTEIN"/>
    <property type="match status" value="1"/>
</dbReference>
<protein>
    <submittedName>
        <fullName evidence="8">FAD-binding oxidoreductase</fullName>
    </submittedName>
</protein>
<reference evidence="8" key="1">
    <citation type="submission" date="2024-05" db="EMBL/GenBank/DDBJ databases">
        <title>30 novel species of actinomycetes from the DSMZ collection.</title>
        <authorList>
            <person name="Nouioui I."/>
        </authorList>
    </citation>
    <scope>NUCLEOTIDE SEQUENCE</scope>
    <source>
        <strain evidence="8">DSM 41527</strain>
    </source>
</reference>
<dbReference type="InterPro" id="IPR036318">
    <property type="entry name" value="FAD-bd_PCMH-like_sf"/>
</dbReference>
<keyword evidence="4" id="KW-0274">FAD</keyword>
<evidence type="ECO:0000256" key="2">
    <source>
        <dbReference type="ARBA" id="ARBA00005466"/>
    </source>
</evidence>
<dbReference type="SUPFAM" id="SSF55103">
    <property type="entry name" value="FAD-linked oxidases, C-terminal domain"/>
    <property type="match status" value="1"/>
</dbReference>
<dbReference type="InterPro" id="IPR006094">
    <property type="entry name" value="Oxid_FAD_bind_N"/>
</dbReference>
<keyword evidence="5" id="KW-0560">Oxidoreductase</keyword>
<dbReference type="InterPro" id="IPR006093">
    <property type="entry name" value="Oxy_OxRdtase_FAD_BS"/>
</dbReference>
<evidence type="ECO:0000313" key="9">
    <source>
        <dbReference type="Proteomes" id="UP001180551"/>
    </source>
</evidence>
<evidence type="ECO:0000256" key="6">
    <source>
        <dbReference type="SAM" id="MobiDB-lite"/>
    </source>
</evidence>